<dbReference type="SUPFAM" id="SSF48310">
    <property type="entry name" value="Aldehyde ferredoxin oxidoreductase, C-terminal domains"/>
    <property type="match status" value="1"/>
</dbReference>
<dbReference type="Gene3D" id="3.60.9.10">
    <property type="entry name" value="Aldehyde ferredoxin oxidoreductase, N-terminal domain"/>
    <property type="match status" value="1"/>
</dbReference>
<keyword evidence="7" id="KW-0411">Iron-sulfur</keyword>
<organism evidence="10 11">
    <name type="scientific">candidate division Kazan bacterium</name>
    <dbReference type="NCBI Taxonomy" id="2202143"/>
    <lineage>
        <taxon>Bacteria</taxon>
        <taxon>Bacteria division Kazan-3B-28</taxon>
    </lineage>
</organism>
<dbReference type="Proteomes" id="UP000281261">
    <property type="component" value="Unassembled WGS sequence"/>
</dbReference>
<reference evidence="10 11" key="1">
    <citation type="submission" date="2018-06" db="EMBL/GenBank/DDBJ databases">
        <title>Extensive metabolic versatility and redundancy in microbially diverse, dynamic hydrothermal sediments.</title>
        <authorList>
            <person name="Dombrowski N."/>
            <person name="Teske A."/>
            <person name="Baker B.J."/>
        </authorList>
    </citation>
    <scope>NUCLEOTIDE SEQUENCE [LARGE SCALE GENOMIC DNA]</scope>
    <source>
        <strain evidence="10">B79_G16</strain>
    </source>
</reference>
<dbReference type="GO" id="GO:0046872">
    <property type="term" value="F:metal ion binding"/>
    <property type="evidence" value="ECO:0007669"/>
    <property type="project" value="UniProtKB-KW"/>
</dbReference>
<gene>
    <name evidence="10" type="ORF">DRH29_05245</name>
</gene>
<evidence type="ECO:0000313" key="11">
    <source>
        <dbReference type="Proteomes" id="UP000281261"/>
    </source>
</evidence>
<name>A0A420ZB84_UNCK3</name>
<dbReference type="GO" id="GO:0051539">
    <property type="term" value="F:4 iron, 4 sulfur cluster binding"/>
    <property type="evidence" value="ECO:0007669"/>
    <property type="project" value="UniProtKB-KW"/>
</dbReference>
<dbReference type="InterPro" id="IPR013985">
    <property type="entry name" value="Ald_Fedxn_OxRdtase_dom3"/>
</dbReference>
<evidence type="ECO:0000256" key="2">
    <source>
        <dbReference type="ARBA" id="ARBA00011032"/>
    </source>
</evidence>
<evidence type="ECO:0000256" key="4">
    <source>
        <dbReference type="ARBA" id="ARBA00022723"/>
    </source>
</evidence>
<dbReference type="Gene3D" id="1.10.569.10">
    <property type="entry name" value="Aldehyde Ferredoxin Oxidoreductase Protein, subunit A, domain 2"/>
    <property type="match status" value="1"/>
</dbReference>
<dbReference type="EMBL" id="QMNG01000086">
    <property type="protein sequence ID" value="RLC36091.1"/>
    <property type="molecule type" value="Genomic_DNA"/>
</dbReference>
<evidence type="ECO:0000259" key="9">
    <source>
        <dbReference type="SMART" id="SM00790"/>
    </source>
</evidence>
<dbReference type="InterPro" id="IPR001203">
    <property type="entry name" value="OxRdtase_Ald_Fedxn_C"/>
</dbReference>
<keyword evidence="3" id="KW-0004">4Fe-4S</keyword>
<dbReference type="Pfam" id="PF01314">
    <property type="entry name" value="AFOR_C"/>
    <property type="match status" value="1"/>
</dbReference>
<keyword evidence="6" id="KW-0408">Iron</keyword>
<accession>A0A420ZB84</accession>
<dbReference type="PANTHER" id="PTHR30038:SF0">
    <property type="entry name" value="TUNGSTEN-CONTAINING ALDEHYDE FERREDOXIN OXIDOREDUCTASE"/>
    <property type="match status" value="1"/>
</dbReference>
<evidence type="ECO:0000256" key="3">
    <source>
        <dbReference type="ARBA" id="ARBA00022485"/>
    </source>
</evidence>
<dbReference type="GO" id="GO:0016625">
    <property type="term" value="F:oxidoreductase activity, acting on the aldehyde or oxo group of donors, iron-sulfur protein as acceptor"/>
    <property type="evidence" value="ECO:0007669"/>
    <property type="project" value="InterPro"/>
</dbReference>
<keyword evidence="5" id="KW-0560">Oxidoreductase</keyword>
<dbReference type="InterPro" id="IPR036021">
    <property type="entry name" value="Tungsten_al_ferr_oxy-like_C"/>
</dbReference>
<dbReference type="InterPro" id="IPR013983">
    <property type="entry name" value="Ald_Fedxn_OxRdtase_N"/>
</dbReference>
<comment type="cofactor">
    <cofactor evidence="8">
        <name>tungstopterin</name>
        <dbReference type="ChEBI" id="CHEBI:30402"/>
    </cofactor>
</comment>
<comment type="cofactor">
    <cofactor evidence="1">
        <name>[4Fe-4S] cluster</name>
        <dbReference type="ChEBI" id="CHEBI:49883"/>
    </cofactor>
</comment>
<comment type="caution">
    <text evidence="10">The sequence shown here is derived from an EMBL/GenBank/DDBJ whole genome shotgun (WGS) entry which is preliminary data.</text>
</comment>
<dbReference type="InterPro" id="IPR013984">
    <property type="entry name" value="Ald_Fedxn_OxRdtase_dom2"/>
</dbReference>
<evidence type="ECO:0000256" key="6">
    <source>
        <dbReference type="ARBA" id="ARBA00023004"/>
    </source>
</evidence>
<feature type="domain" description="Aldehyde ferredoxin oxidoreductase N-terminal" evidence="9">
    <location>
        <begin position="6"/>
        <end position="209"/>
    </location>
</feature>
<comment type="similarity">
    <text evidence="2">Belongs to the AOR/FOR family.</text>
</comment>
<dbReference type="Pfam" id="PF02730">
    <property type="entry name" value="AFOR_N"/>
    <property type="match status" value="1"/>
</dbReference>
<dbReference type="PANTHER" id="PTHR30038">
    <property type="entry name" value="ALDEHYDE FERREDOXIN OXIDOREDUCTASE"/>
    <property type="match status" value="1"/>
</dbReference>
<evidence type="ECO:0000256" key="5">
    <source>
        <dbReference type="ARBA" id="ARBA00023002"/>
    </source>
</evidence>
<dbReference type="InterPro" id="IPR036503">
    <property type="entry name" value="Ald_Fedxn_OxRdtase_N_sf"/>
</dbReference>
<dbReference type="SUPFAM" id="SSF56228">
    <property type="entry name" value="Aldehyde ferredoxin oxidoreductase, N-terminal domain"/>
    <property type="match status" value="1"/>
</dbReference>
<dbReference type="AlphaFoldDB" id="A0A420ZB84"/>
<dbReference type="SMART" id="SM00790">
    <property type="entry name" value="AFOR_N"/>
    <property type="match status" value="1"/>
</dbReference>
<dbReference type="GO" id="GO:0009055">
    <property type="term" value="F:electron transfer activity"/>
    <property type="evidence" value="ECO:0007669"/>
    <property type="project" value="InterPro"/>
</dbReference>
<dbReference type="Gene3D" id="1.10.599.10">
    <property type="entry name" value="Aldehyde Ferredoxin Oxidoreductase Protein, subunit A, domain 3"/>
    <property type="match status" value="1"/>
</dbReference>
<sequence>MKIGGYCGKIARVNLSNFQVKYEDLRWKWVPEYIGGKGLGFRYLYEELEPHTDPLGPKNKLIFMTGPLSGTVAPATGKYVVITKSPHTGTILDSYFGGTFGAQLKFAGFDALIVEGRSEKPVYIDVEDGKVEVKSASHLWGMGAYDTINAIKKEKADRRSSVLAIGPAGEKLVKIASINVDIIYNAGRGGAGAVMGSKKLKAIAVKGHGRVTLADEEEFRRVAKELTEKSVLSEANIWAKTDGTPVIVDISNAAGVLTTRYFRSGVFENHDKINTDVVKAHLAGVRACYACPLACKKLVKVRDRVVKAPEYETLATAGSNCGIGDFEAVVDFNYLCGDLGIDTISTANTIAFIMQLYEEGILRKEDLDGIEANFGNKEALLKLTDKIGRNEGVGKIFSDGVRAAIKKLRLSSRKYAIDVKGLEIPAYDPRGTWGMALAYSTSDRGACHLRAWAVSQDAFGKLEPKTFKGKPAIVKDLEDLNSVKWSLIICDCWLINYEEMAALLTPVWGRTVKPNELKLIGERIWNLGRLFNVREGFSRKDDMLPDKFFEQPLLGGPTNGAKVSKEEFEEALKEYYALRGWNMEGIPEEKTLNRLNLKLDLANLPNLQGK</sequence>
<evidence type="ECO:0000256" key="7">
    <source>
        <dbReference type="ARBA" id="ARBA00023014"/>
    </source>
</evidence>
<evidence type="ECO:0000313" key="10">
    <source>
        <dbReference type="EMBL" id="RLC36091.1"/>
    </source>
</evidence>
<keyword evidence="4" id="KW-0479">Metal-binding</keyword>
<evidence type="ECO:0000256" key="8">
    <source>
        <dbReference type="ARBA" id="ARBA00049934"/>
    </source>
</evidence>
<dbReference type="InterPro" id="IPR051919">
    <property type="entry name" value="W-dependent_AOR"/>
</dbReference>
<protein>
    <submittedName>
        <fullName evidence="10">Aldehyde ferredoxin oxidoreductase</fullName>
    </submittedName>
</protein>
<proteinExistence type="inferred from homology"/>
<evidence type="ECO:0000256" key="1">
    <source>
        <dbReference type="ARBA" id="ARBA00001966"/>
    </source>
</evidence>